<evidence type="ECO:0000256" key="2">
    <source>
        <dbReference type="ARBA" id="ARBA00022679"/>
    </source>
</evidence>
<proteinExistence type="inferred from homology"/>
<keyword evidence="3" id="KW-0012">Acyltransferase</keyword>
<gene>
    <name evidence="4" type="ORF">TorRG33x02_254020</name>
</gene>
<dbReference type="InParanoid" id="A0A2P5DE66"/>
<evidence type="ECO:0000313" key="4">
    <source>
        <dbReference type="EMBL" id="PON71606.1"/>
    </source>
</evidence>
<organism evidence="4 5">
    <name type="scientific">Trema orientale</name>
    <name type="common">Charcoal tree</name>
    <name type="synonym">Celtis orientalis</name>
    <dbReference type="NCBI Taxonomy" id="63057"/>
    <lineage>
        <taxon>Eukaryota</taxon>
        <taxon>Viridiplantae</taxon>
        <taxon>Streptophyta</taxon>
        <taxon>Embryophyta</taxon>
        <taxon>Tracheophyta</taxon>
        <taxon>Spermatophyta</taxon>
        <taxon>Magnoliopsida</taxon>
        <taxon>eudicotyledons</taxon>
        <taxon>Gunneridae</taxon>
        <taxon>Pentapetalae</taxon>
        <taxon>rosids</taxon>
        <taxon>fabids</taxon>
        <taxon>Rosales</taxon>
        <taxon>Cannabaceae</taxon>
        <taxon>Trema</taxon>
    </lineage>
</organism>
<keyword evidence="2 4" id="KW-0808">Transferase</keyword>
<reference evidence="5" key="1">
    <citation type="submission" date="2016-06" db="EMBL/GenBank/DDBJ databases">
        <title>Parallel loss of symbiosis genes in relatives of nitrogen-fixing non-legume Parasponia.</title>
        <authorList>
            <person name="Van Velzen R."/>
            <person name="Holmer R."/>
            <person name="Bu F."/>
            <person name="Rutten L."/>
            <person name="Van Zeijl A."/>
            <person name="Liu W."/>
            <person name="Santuari L."/>
            <person name="Cao Q."/>
            <person name="Sharma T."/>
            <person name="Shen D."/>
            <person name="Roswanjaya Y."/>
            <person name="Wardhani T."/>
            <person name="Kalhor M.S."/>
            <person name="Jansen J."/>
            <person name="Van den Hoogen J."/>
            <person name="Gungor B."/>
            <person name="Hartog M."/>
            <person name="Hontelez J."/>
            <person name="Verver J."/>
            <person name="Yang W.-C."/>
            <person name="Schijlen E."/>
            <person name="Repin R."/>
            <person name="Schilthuizen M."/>
            <person name="Schranz E."/>
            <person name="Heidstra R."/>
            <person name="Miyata K."/>
            <person name="Fedorova E."/>
            <person name="Kohlen W."/>
            <person name="Bisseling T."/>
            <person name="Smit S."/>
            <person name="Geurts R."/>
        </authorList>
    </citation>
    <scope>NUCLEOTIDE SEQUENCE [LARGE SCALE GENOMIC DNA]</scope>
    <source>
        <strain evidence="5">cv. RG33-2</strain>
    </source>
</reference>
<dbReference type="InterPro" id="IPR023213">
    <property type="entry name" value="CAT-like_dom_sf"/>
</dbReference>
<dbReference type="GO" id="GO:0016746">
    <property type="term" value="F:acyltransferase activity"/>
    <property type="evidence" value="ECO:0007669"/>
    <property type="project" value="UniProtKB-KW"/>
</dbReference>
<dbReference type="Pfam" id="PF02458">
    <property type="entry name" value="Transferase"/>
    <property type="match status" value="1"/>
</dbReference>
<accession>A0A2P5DE66</accession>
<comment type="similarity">
    <text evidence="1">Belongs to the plant acyltransferase family.</text>
</comment>
<evidence type="ECO:0000256" key="3">
    <source>
        <dbReference type="ARBA" id="ARBA00023315"/>
    </source>
</evidence>
<dbReference type="PANTHER" id="PTHR31623:SF122">
    <property type="entry name" value="HXXXD-TYPE ACYL-TRANSFERASE FAMILY PROTEIN"/>
    <property type="match status" value="1"/>
</dbReference>
<dbReference type="EMBL" id="JXTC01000276">
    <property type="protein sequence ID" value="PON71606.1"/>
    <property type="molecule type" value="Genomic_DNA"/>
</dbReference>
<evidence type="ECO:0000313" key="5">
    <source>
        <dbReference type="Proteomes" id="UP000237000"/>
    </source>
</evidence>
<comment type="caution">
    <text evidence="4">The sequence shown here is derived from an EMBL/GenBank/DDBJ whole genome shotgun (WGS) entry which is preliminary data.</text>
</comment>
<dbReference type="OrthoDB" id="1932220at2759"/>
<protein>
    <submittedName>
        <fullName evidence="4">Transferase</fullName>
    </submittedName>
</protein>
<dbReference type="Gene3D" id="3.30.559.10">
    <property type="entry name" value="Chloramphenicol acetyltransferase-like domain"/>
    <property type="match status" value="2"/>
</dbReference>
<dbReference type="Proteomes" id="UP000237000">
    <property type="component" value="Unassembled WGS sequence"/>
</dbReference>
<keyword evidence="5" id="KW-1185">Reference proteome</keyword>
<dbReference type="AlphaFoldDB" id="A0A2P5DE66"/>
<sequence length="442" mass="49309">MAEMKVEIISREIIKPSSPTPPQLKSYRLSSLDQLSPEIYGRVVYFYTAHNDVTSGSPDQKSEQLKKSLSESLSRFYPFAGRINNNITVECNDDGAPYVEAKLNGLLSTFLEKPNNPGVIEQFFPAAIQSPEAGTWPILQVQATFFDCGGLAVGVCTSHKLFDARTMSVFIKSWAETLKGSGQTVVPVLDAASYFPPGRHRSFRPPPQELNKAGDQSVTKLFVFDKQKIVDLKAKTAGDRVKQPSRVEVVTALIWKCVMAASRSNTVGVPKKTFFMTQAVDIRKRAEPPMPEHLIGNFAIPALTKYDDHELELSDLVAELREGLVRQFDENKAKRLRGDDALQVILEDAKQLMELFRRDDADSLMVTSLCAFKLYEIADFGWGKPTWVNILPLASGLSKLVTLMDTRDGGLEAWVTLGKKDMDLFERDPLLLEFATKNRLAI</sequence>
<dbReference type="PANTHER" id="PTHR31623">
    <property type="entry name" value="F21J9.9"/>
    <property type="match status" value="1"/>
</dbReference>
<dbReference type="STRING" id="63057.A0A2P5DE66"/>
<name>A0A2P5DE66_TREOI</name>
<evidence type="ECO:0000256" key="1">
    <source>
        <dbReference type="ARBA" id="ARBA00009861"/>
    </source>
</evidence>